<dbReference type="InterPro" id="IPR011249">
    <property type="entry name" value="Metalloenz_LuxS/M16"/>
</dbReference>
<organism evidence="2 3">
    <name type="scientific">Serratia odorifera</name>
    <dbReference type="NCBI Taxonomy" id="618"/>
    <lineage>
        <taxon>Bacteria</taxon>
        <taxon>Pseudomonadati</taxon>
        <taxon>Pseudomonadota</taxon>
        <taxon>Gammaproteobacteria</taxon>
        <taxon>Enterobacterales</taxon>
        <taxon>Yersiniaceae</taxon>
        <taxon>Serratia</taxon>
    </lineage>
</organism>
<evidence type="ECO:0000256" key="1">
    <source>
        <dbReference type="SAM" id="MobiDB-lite"/>
    </source>
</evidence>
<dbReference type="GO" id="GO:0006508">
    <property type="term" value="P:proteolysis"/>
    <property type="evidence" value="ECO:0007669"/>
    <property type="project" value="UniProtKB-KW"/>
</dbReference>
<proteinExistence type="predicted"/>
<dbReference type="EMBL" id="LR134117">
    <property type="protein sequence ID" value="VDZ58551.1"/>
    <property type="molecule type" value="Genomic_DNA"/>
</dbReference>
<dbReference type="KEGG" id="sof:NCTC11214_02818"/>
<keyword evidence="2" id="KW-0378">Hydrolase</keyword>
<sequence length="84" mass="9124">MILNRGNFAFDTREKLIAQVQQLTPAKLADFFHQAVIEPNGLAVLSQVSGSSQDKADYAAPQGWQSMPNASALQQTLPRKVATP</sequence>
<reference evidence="2 3" key="1">
    <citation type="submission" date="2018-12" db="EMBL/GenBank/DDBJ databases">
        <authorList>
            <consortium name="Pathogen Informatics"/>
        </authorList>
    </citation>
    <scope>NUCLEOTIDE SEQUENCE [LARGE SCALE GENOMIC DNA]</scope>
    <source>
        <strain evidence="2 3">NCTC11214</strain>
    </source>
</reference>
<accession>A0A3S4DJZ0</accession>
<name>A0A3S4DJZ0_SEROD</name>
<dbReference type="SUPFAM" id="SSF63411">
    <property type="entry name" value="LuxS/MPP-like metallohydrolase"/>
    <property type="match status" value="1"/>
</dbReference>
<dbReference type="GO" id="GO:0046872">
    <property type="term" value="F:metal ion binding"/>
    <property type="evidence" value="ECO:0007669"/>
    <property type="project" value="InterPro"/>
</dbReference>
<gene>
    <name evidence="2" type="primary">ptrA_5</name>
    <name evidence="2" type="ORF">NCTC11214_02818</name>
</gene>
<feature type="compositionally biased region" description="Polar residues" evidence="1">
    <location>
        <begin position="63"/>
        <end position="77"/>
    </location>
</feature>
<keyword evidence="2" id="KW-0645">Protease</keyword>
<dbReference type="EC" id="3.4.24.55" evidence="2"/>
<evidence type="ECO:0000313" key="3">
    <source>
        <dbReference type="Proteomes" id="UP000281391"/>
    </source>
</evidence>
<evidence type="ECO:0000313" key="2">
    <source>
        <dbReference type="EMBL" id="VDZ58551.1"/>
    </source>
</evidence>
<dbReference type="GO" id="GO:0004222">
    <property type="term" value="F:metalloendopeptidase activity"/>
    <property type="evidence" value="ECO:0007669"/>
    <property type="project" value="UniProtKB-EC"/>
</dbReference>
<dbReference type="Proteomes" id="UP000281391">
    <property type="component" value="Chromosome"/>
</dbReference>
<dbReference type="Gene3D" id="3.30.830.10">
    <property type="entry name" value="Metalloenzyme, LuxS/M16 peptidase-like"/>
    <property type="match status" value="1"/>
</dbReference>
<protein>
    <submittedName>
        <fullName evidence="2">Protease 3</fullName>
        <ecNumber evidence="2">3.4.24.55</ecNumber>
    </submittedName>
</protein>
<feature type="region of interest" description="Disordered" evidence="1">
    <location>
        <begin position="54"/>
        <end position="84"/>
    </location>
</feature>
<dbReference type="AlphaFoldDB" id="A0A3S4DJZ0"/>